<gene>
    <name evidence="2" type="ORF">Tci_029796</name>
</gene>
<feature type="compositionally biased region" description="Polar residues" evidence="1">
    <location>
        <begin position="278"/>
        <end position="291"/>
    </location>
</feature>
<feature type="region of interest" description="Disordered" evidence="1">
    <location>
        <begin position="271"/>
        <end position="308"/>
    </location>
</feature>
<feature type="region of interest" description="Disordered" evidence="1">
    <location>
        <begin position="350"/>
        <end position="470"/>
    </location>
</feature>
<name>A0A6L2L7W0_TANCI</name>
<evidence type="ECO:0000256" key="1">
    <source>
        <dbReference type="SAM" id="MobiDB-lite"/>
    </source>
</evidence>
<evidence type="ECO:0000313" key="2">
    <source>
        <dbReference type="EMBL" id="GEU57818.1"/>
    </source>
</evidence>
<feature type="region of interest" description="Disordered" evidence="1">
    <location>
        <begin position="643"/>
        <end position="671"/>
    </location>
</feature>
<feature type="compositionally biased region" description="Polar residues" evidence="1">
    <location>
        <begin position="359"/>
        <end position="368"/>
    </location>
</feature>
<sequence length="993" mass="114431">MDTRIDQQVAMDEALVPHARRLRIGRSNFRLLSDISSKKSTLQLVYDVLHMSSFFNAFLVTTDVLKIYMQEFWVTATVHHHSIWFKMKNNKHIVNLESFREMLHICPRLHGQSFVEPPFKDEIIAFLHFLIHSGTIRRLTDVNINKLHQPWRSFAAIINKCLTGNSLGYDSLRLSQAQILLGLYHKRNVDFAYLMWEDFVYQVEYKDTKKSNEMYYLRFTKVIIHHFMSKDPSIPRRNKFGALLPIELTNAYIKNSDAYKEYYEVATGATTPKPKASVQKTRSSSDTTVTPPLTAVAGPSLTTSEKGKQAAKASKAKSLSALSEVAMIEAQQLKLATKRSLKQTHISQAIGSGADERTSTIPWVSNVPTDECEKEISWKSTDEEGDDDEGNDGDDGNDEDDEEEGSNDEQAFDKQEFIHSSLSTHVAEETRDEESFDPIPKTPKNTIDVGNGEENLGTNIGREEGHDEEEEEEELYRDVNINLGRGIQTTQEFKDSHVTLTPVNPYGQQQSSSVSSQFVTKNDEFLKTIDENMQKIIKEQVKEQVMVQVSKILLKIEQTVNEQLEAEVLTRSSNSSKTSYAVVADLSEMELKKILIKKMEGNKSIHRSNEQRNLYKALIEAYESDKIILDTYGDTVTLKRRRDDDADKNEEPSDGSDRDPRDVEKKMSLSQQPLQGRKLLGALASQHKGLNLDKRRQANGYSRGLLRFPDESAQDWIYPEGQQYPHNLLKPLPLILNTQGRSVIPFDHFINNDLEYLRGGASSRKYTNSVTKTKGISHWGRKSQQFYGFVVNQESARDVYSKRRIIVVTELKIVEWHNYKHLDWIMVRRDDDKLYKFKEGDFKKLCIQDIEDMRVEDLQLGVESYQKKLNLTRPDTYRSDLKHKEAYSAYSNPRGFIYQNKDKENRLMRIDELHKSSDGTLIDVRTALDDRLKGIRMKYLPKSIWRKSDKDRTTAMIQAIDKMLKTMRIIRSLERFVGGRLYEGDFRMLQRTI</sequence>
<feature type="compositionally biased region" description="Basic and acidic residues" evidence="1">
    <location>
        <begin position="643"/>
        <end position="667"/>
    </location>
</feature>
<evidence type="ECO:0008006" key="3">
    <source>
        <dbReference type="Google" id="ProtNLM"/>
    </source>
</evidence>
<proteinExistence type="predicted"/>
<dbReference type="AlphaFoldDB" id="A0A6L2L7W0"/>
<dbReference type="EMBL" id="BKCJ010003897">
    <property type="protein sequence ID" value="GEU57818.1"/>
    <property type="molecule type" value="Genomic_DNA"/>
</dbReference>
<accession>A0A6L2L7W0</accession>
<reference evidence="2" key="1">
    <citation type="journal article" date="2019" name="Sci. Rep.">
        <title>Draft genome of Tanacetum cinerariifolium, the natural source of mosquito coil.</title>
        <authorList>
            <person name="Yamashiro T."/>
            <person name="Shiraishi A."/>
            <person name="Satake H."/>
            <person name="Nakayama K."/>
        </authorList>
    </citation>
    <scope>NUCLEOTIDE SEQUENCE</scope>
</reference>
<comment type="caution">
    <text evidence="2">The sequence shown here is derived from an EMBL/GenBank/DDBJ whole genome shotgun (WGS) entry which is preliminary data.</text>
</comment>
<protein>
    <recommendedName>
        <fullName evidence="3">Monodehydroascorbate reductase</fullName>
    </recommendedName>
</protein>
<feature type="compositionally biased region" description="Acidic residues" evidence="1">
    <location>
        <begin position="383"/>
        <end position="407"/>
    </location>
</feature>
<organism evidence="2">
    <name type="scientific">Tanacetum cinerariifolium</name>
    <name type="common">Dalmatian daisy</name>
    <name type="synonym">Chrysanthemum cinerariifolium</name>
    <dbReference type="NCBI Taxonomy" id="118510"/>
    <lineage>
        <taxon>Eukaryota</taxon>
        <taxon>Viridiplantae</taxon>
        <taxon>Streptophyta</taxon>
        <taxon>Embryophyta</taxon>
        <taxon>Tracheophyta</taxon>
        <taxon>Spermatophyta</taxon>
        <taxon>Magnoliopsida</taxon>
        <taxon>eudicotyledons</taxon>
        <taxon>Gunneridae</taxon>
        <taxon>Pentapetalae</taxon>
        <taxon>asterids</taxon>
        <taxon>campanulids</taxon>
        <taxon>Asterales</taxon>
        <taxon>Asteraceae</taxon>
        <taxon>Asteroideae</taxon>
        <taxon>Anthemideae</taxon>
        <taxon>Anthemidinae</taxon>
        <taxon>Tanacetum</taxon>
    </lineage>
</organism>